<dbReference type="Gene3D" id="3.40.50.10890">
    <property type="match status" value="1"/>
</dbReference>
<feature type="region of interest" description="Disordered" evidence="1">
    <location>
        <begin position="1"/>
        <end position="29"/>
    </location>
</feature>
<proteinExistence type="predicted"/>
<reference evidence="3 4" key="1">
    <citation type="submission" date="2016-10" db="EMBL/GenBank/DDBJ databases">
        <authorList>
            <person name="de Groot N.N."/>
        </authorList>
    </citation>
    <scope>NUCLEOTIDE SEQUENCE [LARGE SCALE GENOMIC DNA]</scope>
    <source>
        <strain evidence="3 4">LMG 18387</strain>
    </source>
</reference>
<dbReference type="Proteomes" id="UP000198606">
    <property type="component" value="Unassembled WGS sequence"/>
</dbReference>
<dbReference type="InterPro" id="IPR022712">
    <property type="entry name" value="Beta_Casp"/>
</dbReference>
<name>A0A1G8L7W5_9GAMM</name>
<protein>
    <submittedName>
        <fullName evidence="3">Metallo-beta-lactamase family protein</fullName>
    </submittedName>
</protein>
<organism evidence="3 4">
    <name type="scientific">Phytopseudomonas flavescens</name>
    <dbReference type="NCBI Taxonomy" id="29435"/>
    <lineage>
        <taxon>Bacteria</taxon>
        <taxon>Pseudomonadati</taxon>
        <taxon>Pseudomonadota</taxon>
        <taxon>Gammaproteobacteria</taxon>
        <taxon>Pseudomonadales</taxon>
        <taxon>Pseudomonadaceae</taxon>
        <taxon>Phytopseudomonas</taxon>
    </lineage>
</organism>
<accession>A0A1G8L7W5</accession>
<dbReference type="EMBL" id="FNDG01000018">
    <property type="protein sequence ID" value="SDI51743.1"/>
    <property type="molecule type" value="Genomic_DNA"/>
</dbReference>
<dbReference type="RefSeq" id="WP_420492699.1">
    <property type="nucleotide sequence ID" value="NZ_FNDG01000018.1"/>
</dbReference>
<gene>
    <name evidence="3" type="ORF">SAMN05216588_11878</name>
</gene>
<evidence type="ECO:0000313" key="4">
    <source>
        <dbReference type="Proteomes" id="UP000198606"/>
    </source>
</evidence>
<feature type="domain" description="Beta-Casp" evidence="2">
    <location>
        <begin position="9"/>
        <end position="111"/>
    </location>
</feature>
<dbReference type="SUPFAM" id="SSF56281">
    <property type="entry name" value="Metallo-hydrolase/oxidoreductase"/>
    <property type="match status" value="1"/>
</dbReference>
<dbReference type="SMART" id="SM01027">
    <property type="entry name" value="Beta-Casp"/>
    <property type="match status" value="1"/>
</dbReference>
<evidence type="ECO:0000313" key="3">
    <source>
        <dbReference type="EMBL" id="SDI51743.1"/>
    </source>
</evidence>
<evidence type="ECO:0000259" key="2">
    <source>
        <dbReference type="SMART" id="SM01027"/>
    </source>
</evidence>
<dbReference type="Pfam" id="PF10996">
    <property type="entry name" value="Beta-Casp"/>
    <property type="match status" value="1"/>
</dbReference>
<evidence type="ECO:0000256" key="1">
    <source>
        <dbReference type="SAM" id="MobiDB-lite"/>
    </source>
</evidence>
<sequence>MPISSVGAGRARENSEAAPNDPSEIDWPRLPIMRDSPLATRFTQAYRELKDFWNDEAVARVQSGRRPLAFEQLITIDRHADHQKILSHLVSARPAIVIVGHGMCSSGRIVN</sequence>
<dbReference type="STRING" id="29435.SAMN05216588_11878"/>
<dbReference type="InterPro" id="IPR036866">
    <property type="entry name" value="RibonucZ/Hydroxyglut_hydro"/>
</dbReference>
<dbReference type="AlphaFoldDB" id="A0A1G8L7W5"/>